<evidence type="ECO:0000259" key="4">
    <source>
        <dbReference type="Pfam" id="PF01965"/>
    </source>
</evidence>
<protein>
    <recommendedName>
        <fullName evidence="4">DJ-1/PfpI domain-containing protein</fullName>
    </recommendedName>
</protein>
<comment type="caution">
    <text evidence="5">The sequence shown here is derived from an EMBL/GenBank/DDBJ whole genome shotgun (WGS) entry which is preliminary data.</text>
</comment>
<dbReference type="InterPro" id="IPR002818">
    <property type="entry name" value="DJ-1/PfpI"/>
</dbReference>
<dbReference type="SUPFAM" id="SSF52317">
    <property type="entry name" value="Class I glutamine amidotransferase-like"/>
    <property type="match status" value="1"/>
</dbReference>
<dbReference type="EMBL" id="BJYD01000004">
    <property type="protein sequence ID" value="GEN52245.1"/>
    <property type="molecule type" value="Genomic_DNA"/>
</dbReference>
<reference evidence="5 6" key="1">
    <citation type="submission" date="2019-07" db="EMBL/GenBank/DDBJ databases">
        <title>Whole genome shotgun sequence of Halobacillus faecis NBRC 103569.</title>
        <authorList>
            <person name="Hosoyama A."/>
            <person name="Uohara A."/>
            <person name="Ohji S."/>
            <person name="Ichikawa N."/>
        </authorList>
    </citation>
    <scope>NUCLEOTIDE SEQUENCE [LARGE SCALE GENOMIC DNA]</scope>
    <source>
        <strain evidence="5 6">NBRC 103569</strain>
    </source>
</reference>
<dbReference type="AlphaFoldDB" id="A0A511WMG2"/>
<name>A0A511WMG2_9BACI</name>
<evidence type="ECO:0000256" key="1">
    <source>
        <dbReference type="ARBA" id="ARBA00023016"/>
    </source>
</evidence>
<keyword evidence="1" id="KW-0346">Stress response</keyword>
<dbReference type="InterPro" id="IPR029062">
    <property type="entry name" value="Class_I_gatase-like"/>
</dbReference>
<dbReference type="PANTHER" id="PTHR48094">
    <property type="entry name" value="PROTEIN/NUCLEIC ACID DEGLYCASE DJ-1-RELATED"/>
    <property type="match status" value="1"/>
</dbReference>
<dbReference type="Pfam" id="PF01965">
    <property type="entry name" value="DJ-1_PfpI"/>
    <property type="match status" value="1"/>
</dbReference>
<evidence type="ECO:0000313" key="6">
    <source>
        <dbReference type="Proteomes" id="UP000321886"/>
    </source>
</evidence>
<dbReference type="GO" id="GO:0019243">
    <property type="term" value="P:methylglyoxal catabolic process to D-lactate via S-lactoyl-glutathione"/>
    <property type="evidence" value="ECO:0007669"/>
    <property type="project" value="TreeGrafter"/>
</dbReference>
<evidence type="ECO:0000313" key="5">
    <source>
        <dbReference type="EMBL" id="GEN52245.1"/>
    </source>
</evidence>
<keyword evidence="6" id="KW-1185">Reference proteome</keyword>
<proteinExistence type="inferred from homology"/>
<feature type="domain" description="DJ-1/PfpI" evidence="4">
    <location>
        <begin position="26"/>
        <end position="218"/>
    </location>
</feature>
<dbReference type="CDD" id="cd03141">
    <property type="entry name" value="GATase1_Hsp31_like"/>
    <property type="match status" value="1"/>
</dbReference>
<dbReference type="PANTHER" id="PTHR48094:SF11">
    <property type="entry name" value="GLUTATHIONE-INDEPENDENT GLYOXALASE HSP31-RELATED"/>
    <property type="match status" value="1"/>
</dbReference>
<dbReference type="OrthoDB" id="9792284at2"/>
<dbReference type="Gene3D" id="3.40.50.880">
    <property type="match status" value="1"/>
</dbReference>
<dbReference type="GO" id="GO:0005737">
    <property type="term" value="C:cytoplasm"/>
    <property type="evidence" value="ECO:0007669"/>
    <property type="project" value="TreeGrafter"/>
</dbReference>
<keyword evidence="2" id="KW-0456">Lyase</keyword>
<dbReference type="RefSeq" id="WP_146812998.1">
    <property type="nucleotide sequence ID" value="NZ_BJYD01000004.1"/>
</dbReference>
<comment type="similarity">
    <text evidence="3">Belongs to the peptidase C56 family. HSP31-like subfamily.</text>
</comment>
<accession>A0A511WMG2</accession>
<evidence type="ECO:0000256" key="3">
    <source>
        <dbReference type="ARBA" id="ARBA00038493"/>
    </source>
</evidence>
<sequence length="222" mass="24208">MSRHILMVVTTADKMNDELDTGLWLSEFGEAYVEFANKGYDITVASPKGGKAPVDDRSLEGGETSQEILDTAKYLEDTVKIDDVKDVSKFDAIFLPGGHGTMFDLPDNKKLQETIRDLYEADKVVAAVCHGPAGLVGVTLSDGSPIVKGQTVTAFTDEEERATTLDEYMPFLLETRLRELGADFVGEENWADHVQGTGHLITGQNPQSTISVAKAVINKLEK</sequence>
<gene>
    <name evidence="5" type="ORF">HFA01_05070</name>
</gene>
<dbReference type="Proteomes" id="UP000321886">
    <property type="component" value="Unassembled WGS sequence"/>
</dbReference>
<evidence type="ECO:0000256" key="2">
    <source>
        <dbReference type="ARBA" id="ARBA00023239"/>
    </source>
</evidence>
<organism evidence="5 6">
    <name type="scientific">Halobacillus faecis</name>
    <dbReference type="NCBI Taxonomy" id="360184"/>
    <lineage>
        <taxon>Bacteria</taxon>
        <taxon>Bacillati</taxon>
        <taxon>Bacillota</taxon>
        <taxon>Bacilli</taxon>
        <taxon>Bacillales</taxon>
        <taxon>Bacillaceae</taxon>
        <taxon>Halobacillus</taxon>
    </lineage>
</organism>
<dbReference type="GO" id="GO:0019172">
    <property type="term" value="F:glyoxalase III activity"/>
    <property type="evidence" value="ECO:0007669"/>
    <property type="project" value="TreeGrafter"/>
</dbReference>
<dbReference type="InterPro" id="IPR050325">
    <property type="entry name" value="Prot/Nucl_acid_deglycase"/>
</dbReference>